<dbReference type="InterPro" id="IPR041682">
    <property type="entry name" value="AAA_14"/>
</dbReference>
<proteinExistence type="predicted"/>
<dbReference type="PANTHER" id="PTHR43566:SF1">
    <property type="entry name" value="AAA+ ATPASE DOMAIN-CONTAINING PROTEIN"/>
    <property type="match status" value="1"/>
</dbReference>
<reference evidence="2 3" key="1">
    <citation type="submission" date="2019-08" db="EMBL/GenBank/DDBJ databases">
        <title>100 year-old enigma solved: identification of Planctomyces bekefii, the type genus and species of the phylum Planctomycetes.</title>
        <authorList>
            <person name="Svetlana D.N."/>
            <person name="Overmann J."/>
        </authorList>
    </citation>
    <scope>NUCLEOTIDE SEQUENCE [LARGE SCALE GENOMIC DNA]</scope>
    <source>
        <strain evidence="2">Phe10_nw2017</strain>
    </source>
</reference>
<feature type="domain" description="AAA+ ATPase" evidence="1">
    <location>
        <begin position="17"/>
        <end position="139"/>
    </location>
</feature>
<dbReference type="Proteomes" id="UP000321083">
    <property type="component" value="Unassembled WGS sequence"/>
</dbReference>
<dbReference type="Gene3D" id="3.40.50.300">
    <property type="entry name" value="P-loop containing nucleotide triphosphate hydrolases"/>
    <property type="match status" value="1"/>
</dbReference>
<keyword evidence="3" id="KW-1185">Reference proteome</keyword>
<accession>A0A5C6M661</accession>
<name>A0A5C6M661_9PLAN</name>
<dbReference type="Pfam" id="PF13173">
    <property type="entry name" value="AAA_14"/>
    <property type="match status" value="1"/>
</dbReference>
<comment type="caution">
    <text evidence="2">The sequence shown here is derived from an EMBL/GenBank/DDBJ whole genome shotgun (WGS) entry which is preliminary data.</text>
</comment>
<evidence type="ECO:0000259" key="1">
    <source>
        <dbReference type="SMART" id="SM00382"/>
    </source>
</evidence>
<dbReference type="EMBL" id="SRHE01000225">
    <property type="protein sequence ID" value="TWW09609.1"/>
    <property type="molecule type" value="Genomic_DNA"/>
</dbReference>
<evidence type="ECO:0000313" key="3">
    <source>
        <dbReference type="Proteomes" id="UP000321083"/>
    </source>
</evidence>
<evidence type="ECO:0000313" key="2">
    <source>
        <dbReference type="EMBL" id="TWW09609.1"/>
    </source>
</evidence>
<dbReference type="InterPro" id="IPR003593">
    <property type="entry name" value="AAA+_ATPase"/>
</dbReference>
<dbReference type="SUPFAM" id="SSF52540">
    <property type="entry name" value="P-loop containing nucleoside triphosphate hydrolases"/>
    <property type="match status" value="1"/>
</dbReference>
<dbReference type="AlphaFoldDB" id="A0A5C6M661"/>
<dbReference type="InterPro" id="IPR027417">
    <property type="entry name" value="P-loop_NTPase"/>
</dbReference>
<sequence length="247" mass="28626">MVFKRKIFEDLVNSQKSKKISLIFGPRQVGKTHLMKRLAKQTKNYKYFNLEFPADSRIFNQDADELFCLLTNSEPCIFIDEFHYVENISQIFKAIYDWGDLHPKKSIKIFASGSSAIEMHKHLKESLAGRFKKFVVRPLSLEEYKSNTKIETSLNQYLKFGGLPGTYNASENPSDNDKQEYLQNLVATYIQKDIKSLIIEENISGFNNLIYLLACWQGQIISSTSLARETRVTEKIHLKKISRNHKS</sequence>
<dbReference type="SMART" id="SM00382">
    <property type="entry name" value="AAA"/>
    <property type="match status" value="1"/>
</dbReference>
<dbReference type="PANTHER" id="PTHR43566">
    <property type="entry name" value="CONSERVED PROTEIN"/>
    <property type="match status" value="1"/>
</dbReference>
<organism evidence="2 3">
    <name type="scientific">Planctomyces bekefii</name>
    <dbReference type="NCBI Taxonomy" id="1653850"/>
    <lineage>
        <taxon>Bacteria</taxon>
        <taxon>Pseudomonadati</taxon>
        <taxon>Planctomycetota</taxon>
        <taxon>Planctomycetia</taxon>
        <taxon>Planctomycetales</taxon>
        <taxon>Planctomycetaceae</taxon>
        <taxon>Planctomyces</taxon>
    </lineage>
</organism>
<reference evidence="2 3" key="2">
    <citation type="submission" date="2019-08" db="EMBL/GenBank/DDBJ databases">
        <authorList>
            <person name="Henke P."/>
        </authorList>
    </citation>
    <scope>NUCLEOTIDE SEQUENCE [LARGE SCALE GENOMIC DNA]</scope>
    <source>
        <strain evidence="2">Phe10_nw2017</strain>
    </source>
</reference>
<protein>
    <recommendedName>
        <fullName evidence="1">AAA+ ATPase domain-containing protein</fullName>
    </recommendedName>
</protein>
<gene>
    <name evidence="2" type="ORF">E3A20_12660</name>
</gene>